<proteinExistence type="predicted"/>
<organism evidence="1 2">
    <name type="scientific">Amycolatopsis carbonis</name>
    <dbReference type="NCBI Taxonomy" id="715471"/>
    <lineage>
        <taxon>Bacteria</taxon>
        <taxon>Bacillati</taxon>
        <taxon>Actinomycetota</taxon>
        <taxon>Actinomycetes</taxon>
        <taxon>Pseudonocardiales</taxon>
        <taxon>Pseudonocardiaceae</taxon>
        <taxon>Amycolatopsis</taxon>
    </lineage>
</organism>
<accession>A0A9Y2IGW5</accession>
<sequence>MGGSVVSGPYRHAEWCRYQDEERHACDAGAPDVYGVVSDGAEPPIISATAWRTEATERQTVLVHVENRDCWADVEVDGAGARELAAQLVAAAELIEVPLRGAA</sequence>
<dbReference type="KEGG" id="acab:QRX50_02585"/>
<dbReference type="AlphaFoldDB" id="A0A9Y2IGW5"/>
<evidence type="ECO:0000313" key="1">
    <source>
        <dbReference type="EMBL" id="WIX79709.1"/>
    </source>
</evidence>
<evidence type="ECO:0000313" key="2">
    <source>
        <dbReference type="Proteomes" id="UP001236014"/>
    </source>
</evidence>
<dbReference type="Proteomes" id="UP001236014">
    <property type="component" value="Chromosome"/>
</dbReference>
<gene>
    <name evidence="1" type="ORF">QRX50_02585</name>
</gene>
<protein>
    <submittedName>
        <fullName evidence="1">Uncharacterized protein</fullName>
    </submittedName>
</protein>
<name>A0A9Y2IGW5_9PSEU</name>
<keyword evidence="2" id="KW-1185">Reference proteome</keyword>
<dbReference type="RefSeq" id="WP_285970391.1">
    <property type="nucleotide sequence ID" value="NZ_CP127294.1"/>
</dbReference>
<reference evidence="1 2" key="1">
    <citation type="submission" date="2023-06" db="EMBL/GenBank/DDBJ databases">
        <authorList>
            <person name="Oyuntsetseg B."/>
            <person name="Kim S.B."/>
        </authorList>
    </citation>
    <scope>NUCLEOTIDE SEQUENCE [LARGE SCALE GENOMIC DNA]</scope>
    <source>
        <strain evidence="1 2">2-15</strain>
    </source>
</reference>
<dbReference type="EMBL" id="CP127294">
    <property type="protein sequence ID" value="WIX79709.1"/>
    <property type="molecule type" value="Genomic_DNA"/>
</dbReference>